<proteinExistence type="predicted"/>
<name>A6JFF3_RAT</name>
<dbReference type="EMBL" id="CH473984">
    <property type="protein sequence ID" value="EDM11549.1"/>
    <property type="molecule type" value="Genomic_DNA"/>
</dbReference>
<accession>A6JFF3</accession>
<dbReference type="AlphaFoldDB" id="A6JFF3"/>
<evidence type="ECO:0000313" key="2">
    <source>
        <dbReference type="Proteomes" id="UP000234681"/>
    </source>
</evidence>
<reference evidence="2" key="1">
    <citation type="submission" date="2005-09" db="EMBL/GenBank/DDBJ databases">
        <authorList>
            <person name="Mural R.J."/>
            <person name="Li P.W."/>
            <person name="Adams M.D."/>
            <person name="Amanatides P.G."/>
            <person name="Baden-Tillson H."/>
            <person name="Barnstead M."/>
            <person name="Chin S.H."/>
            <person name="Dew I."/>
            <person name="Evans C.A."/>
            <person name="Ferriera S."/>
            <person name="Flanigan M."/>
            <person name="Fosler C."/>
            <person name="Glodek A."/>
            <person name="Gu Z."/>
            <person name="Holt R.A."/>
            <person name="Jennings D."/>
            <person name="Kraft C.L."/>
            <person name="Lu F."/>
            <person name="Nguyen T."/>
            <person name="Nusskern D.R."/>
            <person name="Pfannkoch C.M."/>
            <person name="Sitter C."/>
            <person name="Sutton G.G."/>
            <person name="Venter J.C."/>
            <person name="Wang Z."/>
            <person name="Woodage T."/>
            <person name="Zheng X.H."/>
            <person name="Zhong F."/>
        </authorList>
    </citation>
    <scope>NUCLEOTIDE SEQUENCE [LARGE SCALE GENOMIC DNA]</scope>
    <source>
        <strain>BN</strain>
        <strain evidence="2">Sprague-Dawley</strain>
    </source>
</reference>
<evidence type="ECO:0000313" key="1">
    <source>
        <dbReference type="EMBL" id="EDM11549.1"/>
    </source>
</evidence>
<gene>
    <name evidence="1" type="ORF">rCG_30417</name>
</gene>
<sequence>MRNRFVTKTRLQVATASALAGDCQSLSCSITAKTHWTHNARPGVSMLICREPECVSIHRMCAWSLWGSEEGIRSPETQVTGRSCKLLCGCWGTVATCPQQISTKNT</sequence>
<protein>
    <submittedName>
        <fullName evidence="1">RCG30417</fullName>
    </submittedName>
</protein>
<dbReference type="Proteomes" id="UP000234681">
    <property type="component" value="Chromosome 5"/>
</dbReference>
<organism evidence="1 2">
    <name type="scientific">Rattus norvegicus</name>
    <name type="common">Rat</name>
    <dbReference type="NCBI Taxonomy" id="10116"/>
    <lineage>
        <taxon>Eukaryota</taxon>
        <taxon>Metazoa</taxon>
        <taxon>Chordata</taxon>
        <taxon>Craniata</taxon>
        <taxon>Vertebrata</taxon>
        <taxon>Euteleostomi</taxon>
        <taxon>Mammalia</taxon>
        <taxon>Eutheria</taxon>
        <taxon>Euarchontoglires</taxon>
        <taxon>Glires</taxon>
        <taxon>Rodentia</taxon>
        <taxon>Myomorpha</taxon>
        <taxon>Muroidea</taxon>
        <taxon>Muridae</taxon>
        <taxon>Murinae</taxon>
        <taxon>Rattus</taxon>
    </lineage>
</organism>